<feature type="region of interest" description="Disordered" evidence="1">
    <location>
        <begin position="1"/>
        <end position="24"/>
    </location>
</feature>
<organism evidence="2 3">
    <name type="scientific">Venturia nashicola</name>
    <dbReference type="NCBI Taxonomy" id="86259"/>
    <lineage>
        <taxon>Eukaryota</taxon>
        <taxon>Fungi</taxon>
        <taxon>Dikarya</taxon>
        <taxon>Ascomycota</taxon>
        <taxon>Pezizomycotina</taxon>
        <taxon>Dothideomycetes</taxon>
        <taxon>Pleosporomycetidae</taxon>
        <taxon>Venturiales</taxon>
        <taxon>Venturiaceae</taxon>
        <taxon>Venturia</taxon>
    </lineage>
</organism>
<sequence>MKSASTMSMGTLQSTTEPTQRPRTTFLDLPRELRQEILLQSYPFTLIVKGPIETYSSQLRTLADNRNKKRCDQIKASLARWHDELSSVDPVIENDASWVHQRWVEGVDQVYRDCEGGQRGLFIVYWT</sequence>
<dbReference type="EMBL" id="SNSC02000010">
    <property type="protein sequence ID" value="TID20961.1"/>
    <property type="molecule type" value="Genomic_DNA"/>
</dbReference>
<reference evidence="2 3" key="1">
    <citation type="submission" date="2019-04" db="EMBL/GenBank/DDBJ databases">
        <title>High contiguity whole genome sequence and gene annotation resource for two Venturia nashicola isolates.</title>
        <authorList>
            <person name="Prokchorchik M."/>
            <person name="Won K."/>
            <person name="Lee Y."/>
            <person name="Choi E.D."/>
            <person name="Segonzac C."/>
            <person name="Sohn K.H."/>
        </authorList>
    </citation>
    <scope>NUCLEOTIDE SEQUENCE [LARGE SCALE GENOMIC DNA]</scope>
    <source>
        <strain evidence="2 3">PRI2</strain>
    </source>
</reference>
<evidence type="ECO:0000313" key="3">
    <source>
        <dbReference type="Proteomes" id="UP000298493"/>
    </source>
</evidence>
<gene>
    <name evidence="2" type="ORF">E6O75_ATG05726</name>
</gene>
<dbReference type="Proteomes" id="UP000298493">
    <property type="component" value="Unassembled WGS sequence"/>
</dbReference>
<feature type="compositionally biased region" description="Polar residues" evidence="1">
    <location>
        <begin position="1"/>
        <end position="23"/>
    </location>
</feature>
<evidence type="ECO:0000256" key="1">
    <source>
        <dbReference type="SAM" id="MobiDB-lite"/>
    </source>
</evidence>
<protein>
    <submittedName>
        <fullName evidence="2">Uncharacterized protein</fullName>
    </submittedName>
</protein>
<keyword evidence="3" id="KW-1185">Reference proteome</keyword>
<name>A0A4Z1P8U7_9PEZI</name>
<evidence type="ECO:0000313" key="2">
    <source>
        <dbReference type="EMBL" id="TID20961.1"/>
    </source>
</evidence>
<proteinExistence type="predicted"/>
<dbReference type="AlphaFoldDB" id="A0A4Z1P8U7"/>
<comment type="caution">
    <text evidence="2">The sequence shown here is derived from an EMBL/GenBank/DDBJ whole genome shotgun (WGS) entry which is preliminary data.</text>
</comment>
<accession>A0A4Z1P8U7</accession>